<evidence type="ECO:0000256" key="7">
    <source>
        <dbReference type="ARBA" id="ARBA00023239"/>
    </source>
</evidence>
<evidence type="ECO:0000256" key="2">
    <source>
        <dbReference type="ARBA" id="ARBA00022670"/>
    </source>
</evidence>
<evidence type="ECO:0000313" key="9">
    <source>
        <dbReference type="EMBL" id="KPV45284.1"/>
    </source>
</evidence>
<dbReference type="PANTHER" id="PTHR13604:SF0">
    <property type="entry name" value="ABASIC SITE PROCESSING PROTEIN HMCES"/>
    <property type="match status" value="1"/>
</dbReference>
<dbReference type="PANTHER" id="PTHR13604">
    <property type="entry name" value="DC12-RELATED"/>
    <property type="match status" value="1"/>
</dbReference>
<comment type="similarity">
    <text evidence="1 8">Belongs to the SOS response-associated peptidase family.</text>
</comment>
<keyword evidence="7" id="KW-0456">Lyase</keyword>
<evidence type="ECO:0000256" key="1">
    <source>
        <dbReference type="ARBA" id="ARBA00008136"/>
    </source>
</evidence>
<dbReference type="Proteomes" id="UP000050482">
    <property type="component" value="Unassembled WGS sequence"/>
</dbReference>
<keyword evidence="10" id="KW-1185">Reference proteome</keyword>
<dbReference type="Pfam" id="PF02586">
    <property type="entry name" value="SRAP"/>
    <property type="match status" value="1"/>
</dbReference>
<dbReference type="GO" id="GO:0016829">
    <property type="term" value="F:lyase activity"/>
    <property type="evidence" value="ECO:0007669"/>
    <property type="project" value="UniProtKB-KW"/>
</dbReference>
<gene>
    <name evidence="9" type="ORF">AN477_02590</name>
</gene>
<name>A0A0P9CQZ0_9BACL</name>
<evidence type="ECO:0000256" key="8">
    <source>
        <dbReference type="RuleBase" id="RU364100"/>
    </source>
</evidence>
<dbReference type="OrthoDB" id="9782620at2"/>
<evidence type="ECO:0000256" key="3">
    <source>
        <dbReference type="ARBA" id="ARBA00022763"/>
    </source>
</evidence>
<keyword evidence="2 8" id="KW-0645">Protease</keyword>
<dbReference type="EC" id="3.4.-.-" evidence="8"/>
<dbReference type="GO" id="GO:0008233">
    <property type="term" value="F:peptidase activity"/>
    <property type="evidence" value="ECO:0007669"/>
    <property type="project" value="UniProtKB-KW"/>
</dbReference>
<keyword evidence="6" id="KW-0238">DNA-binding</keyword>
<dbReference type="PATRIC" id="fig|471514.4.peg.2848"/>
<protein>
    <recommendedName>
        <fullName evidence="8">Abasic site processing protein</fullName>
        <ecNumber evidence="8">3.4.-.-</ecNumber>
    </recommendedName>
</protein>
<comment type="caution">
    <text evidence="9">The sequence shown here is derived from an EMBL/GenBank/DDBJ whole genome shotgun (WGS) entry which is preliminary data.</text>
</comment>
<dbReference type="RefSeq" id="WP_054967618.1">
    <property type="nucleotide sequence ID" value="NZ_LJCO01000011.1"/>
</dbReference>
<accession>A0A0P9CQZ0</accession>
<dbReference type="GO" id="GO:0006508">
    <property type="term" value="P:proteolysis"/>
    <property type="evidence" value="ECO:0007669"/>
    <property type="project" value="UniProtKB-KW"/>
</dbReference>
<evidence type="ECO:0000313" key="10">
    <source>
        <dbReference type="Proteomes" id="UP000050482"/>
    </source>
</evidence>
<proteinExistence type="inferred from homology"/>
<dbReference type="InterPro" id="IPR003738">
    <property type="entry name" value="SRAP"/>
</dbReference>
<dbReference type="STRING" id="471514.AN477_02590"/>
<dbReference type="InterPro" id="IPR036590">
    <property type="entry name" value="SRAP-like"/>
</dbReference>
<dbReference type="GO" id="GO:0003697">
    <property type="term" value="F:single-stranded DNA binding"/>
    <property type="evidence" value="ECO:0007669"/>
    <property type="project" value="InterPro"/>
</dbReference>
<evidence type="ECO:0000256" key="4">
    <source>
        <dbReference type="ARBA" id="ARBA00022801"/>
    </source>
</evidence>
<keyword evidence="4 8" id="KW-0378">Hydrolase</keyword>
<keyword evidence="3" id="KW-0227">DNA damage</keyword>
<keyword evidence="5" id="KW-0190">Covalent protein-DNA linkage</keyword>
<evidence type="ECO:0000256" key="6">
    <source>
        <dbReference type="ARBA" id="ARBA00023125"/>
    </source>
</evidence>
<dbReference type="SUPFAM" id="SSF143081">
    <property type="entry name" value="BB1717-like"/>
    <property type="match status" value="1"/>
</dbReference>
<evidence type="ECO:0000256" key="5">
    <source>
        <dbReference type="ARBA" id="ARBA00023124"/>
    </source>
</evidence>
<reference evidence="9 10" key="1">
    <citation type="submission" date="2015-09" db="EMBL/GenBank/DDBJ databases">
        <title>Draft genome sequence of Alicyclobacillus ferrooxydans DSM 22381.</title>
        <authorList>
            <person name="Hemp J."/>
        </authorList>
    </citation>
    <scope>NUCLEOTIDE SEQUENCE [LARGE SCALE GENOMIC DNA]</scope>
    <source>
        <strain evidence="9 10">TC-34</strain>
    </source>
</reference>
<dbReference type="Gene3D" id="3.90.1680.10">
    <property type="entry name" value="SOS response associated peptidase-like"/>
    <property type="match status" value="1"/>
</dbReference>
<dbReference type="EMBL" id="LJCO01000011">
    <property type="protein sequence ID" value="KPV45284.1"/>
    <property type="molecule type" value="Genomic_DNA"/>
</dbReference>
<sequence>MCGRFSLAYEDWGEMLDYFGVENAIFTEPPRYNVAPGQDVAAVIGRPDKRRIGMLKWGLIPSFAKDEKTAIKSINARLETVASKPMFRTLMARKRCVIPADGFYEWKRIGESKRPYRIVTKDRPFFGFAGLYDTWVGQDGHRVSTCVILTTKPNDVMREIHDRMPVILTREMENLWLDSTVSDIDHLVERVGSYPSDLMRAYPVSPIVGNVRNDSPECLQPIAE</sequence>
<dbReference type="AlphaFoldDB" id="A0A0P9CQZ0"/>
<dbReference type="GO" id="GO:0106300">
    <property type="term" value="P:protein-DNA covalent cross-linking repair"/>
    <property type="evidence" value="ECO:0007669"/>
    <property type="project" value="InterPro"/>
</dbReference>
<organism evidence="9 10">
    <name type="scientific">Alicyclobacillus ferrooxydans</name>
    <dbReference type="NCBI Taxonomy" id="471514"/>
    <lineage>
        <taxon>Bacteria</taxon>
        <taxon>Bacillati</taxon>
        <taxon>Bacillota</taxon>
        <taxon>Bacilli</taxon>
        <taxon>Bacillales</taxon>
        <taxon>Alicyclobacillaceae</taxon>
        <taxon>Alicyclobacillus</taxon>
    </lineage>
</organism>